<keyword evidence="5 6" id="KW-0472">Membrane</keyword>
<evidence type="ECO:0000256" key="3">
    <source>
        <dbReference type="ARBA" id="ARBA00022692"/>
    </source>
</evidence>
<organism evidence="7 9">
    <name type="scientific">Basidiobolus meristosporus CBS 931.73</name>
    <dbReference type="NCBI Taxonomy" id="1314790"/>
    <lineage>
        <taxon>Eukaryota</taxon>
        <taxon>Fungi</taxon>
        <taxon>Fungi incertae sedis</taxon>
        <taxon>Zoopagomycota</taxon>
        <taxon>Entomophthoromycotina</taxon>
        <taxon>Basidiobolomycetes</taxon>
        <taxon>Basidiobolales</taxon>
        <taxon>Basidiobolaceae</taxon>
        <taxon>Basidiobolus</taxon>
    </lineage>
</organism>
<dbReference type="EMBL" id="MCFE01000949">
    <property type="protein sequence ID" value="ORX76306.1"/>
    <property type="molecule type" value="Genomic_DNA"/>
</dbReference>
<feature type="transmembrane region" description="Helical" evidence="6">
    <location>
        <begin position="331"/>
        <end position="354"/>
    </location>
</feature>
<keyword evidence="3 6" id="KW-0812">Transmembrane</keyword>
<evidence type="ECO:0000256" key="1">
    <source>
        <dbReference type="ARBA" id="ARBA00004141"/>
    </source>
</evidence>
<dbReference type="Pfam" id="PF13520">
    <property type="entry name" value="AA_permease_2"/>
    <property type="match status" value="1"/>
</dbReference>
<reference evidence="7 9" key="1">
    <citation type="submission" date="2016-07" db="EMBL/GenBank/DDBJ databases">
        <title>Pervasive Adenine N6-methylation of Active Genes in Fungi.</title>
        <authorList>
            <consortium name="DOE Joint Genome Institute"/>
            <person name="Mondo S.J."/>
            <person name="Dannebaum R.O."/>
            <person name="Kuo R.C."/>
            <person name="Labutti K."/>
            <person name="Haridas S."/>
            <person name="Kuo A."/>
            <person name="Salamov A."/>
            <person name="Ahrendt S.R."/>
            <person name="Lipzen A."/>
            <person name="Sullivan W."/>
            <person name="Andreopoulos W.B."/>
            <person name="Clum A."/>
            <person name="Lindquist E."/>
            <person name="Daum C."/>
            <person name="Ramamoorthy G.K."/>
            <person name="Gryganskyi A."/>
            <person name="Culley D."/>
            <person name="Magnuson J.K."/>
            <person name="James T.Y."/>
            <person name="O'Malley M.A."/>
            <person name="Stajich J.E."/>
            <person name="Spatafora J.W."/>
            <person name="Visel A."/>
            <person name="Grigoriev I.V."/>
        </authorList>
    </citation>
    <scope>NUCLEOTIDE SEQUENCE [LARGE SCALE GENOMIC DNA]</scope>
    <source>
        <strain evidence="7 9">CBS 931.73</strain>
    </source>
</reference>
<feature type="transmembrane region" description="Helical" evidence="6">
    <location>
        <begin position="410"/>
        <end position="431"/>
    </location>
</feature>
<protein>
    <submittedName>
        <fullName evidence="7">Amino acid permease</fullName>
    </submittedName>
</protein>
<dbReference type="PANTHER" id="PTHR43243">
    <property type="entry name" value="INNER MEMBRANE TRANSPORTER YGJI-RELATED"/>
    <property type="match status" value="1"/>
</dbReference>
<comment type="caution">
    <text evidence="7">The sequence shown here is derived from an EMBL/GenBank/DDBJ whole genome shotgun (WGS) entry which is preliminary data.</text>
</comment>
<dbReference type="Proteomes" id="UP000193498">
    <property type="component" value="Unassembled WGS sequence"/>
</dbReference>
<dbReference type="InterPro" id="IPR002293">
    <property type="entry name" value="AA/rel_permease1"/>
</dbReference>
<evidence type="ECO:0000256" key="4">
    <source>
        <dbReference type="ARBA" id="ARBA00022989"/>
    </source>
</evidence>
<evidence type="ECO:0000313" key="7">
    <source>
        <dbReference type="EMBL" id="ORX76306.1"/>
    </source>
</evidence>
<dbReference type="AlphaFoldDB" id="A0A1Y1WST1"/>
<feature type="transmembrane region" description="Helical" evidence="6">
    <location>
        <begin position="468"/>
        <end position="486"/>
    </location>
</feature>
<evidence type="ECO:0000313" key="8">
    <source>
        <dbReference type="EMBL" id="ORY01878.1"/>
    </source>
</evidence>
<feature type="transmembrane region" description="Helical" evidence="6">
    <location>
        <begin position="181"/>
        <end position="200"/>
    </location>
</feature>
<proteinExistence type="predicted"/>
<dbReference type="EMBL" id="MCFE01000064">
    <property type="protein sequence ID" value="ORY01878.1"/>
    <property type="molecule type" value="Genomic_DNA"/>
</dbReference>
<feature type="transmembrane region" description="Helical" evidence="6">
    <location>
        <begin position="74"/>
        <end position="94"/>
    </location>
</feature>
<evidence type="ECO:0000313" key="9">
    <source>
        <dbReference type="Proteomes" id="UP000193498"/>
    </source>
</evidence>
<evidence type="ECO:0000256" key="6">
    <source>
        <dbReference type="SAM" id="Phobius"/>
    </source>
</evidence>
<feature type="transmembrane region" description="Helical" evidence="6">
    <location>
        <begin position="385"/>
        <end position="404"/>
    </location>
</feature>
<name>A0A1Y1WST1_9FUNG</name>
<feature type="transmembrane region" description="Helical" evidence="6">
    <location>
        <begin position="46"/>
        <end position="68"/>
    </location>
</feature>
<keyword evidence="4 6" id="KW-1133">Transmembrane helix</keyword>
<comment type="subcellular location">
    <subcellularLocation>
        <location evidence="1">Membrane</location>
        <topology evidence="1">Multi-pass membrane protein</topology>
    </subcellularLocation>
</comment>
<dbReference type="STRING" id="1314790.A0A1Y1WST1"/>
<feature type="transmembrane region" description="Helical" evidence="6">
    <location>
        <begin position="207"/>
        <end position="230"/>
    </location>
</feature>
<dbReference type="Gene3D" id="1.20.1740.10">
    <property type="entry name" value="Amino acid/polyamine transporter I"/>
    <property type="match status" value="1"/>
</dbReference>
<keyword evidence="9" id="KW-1185">Reference proteome</keyword>
<evidence type="ECO:0000256" key="5">
    <source>
        <dbReference type="ARBA" id="ARBA00023136"/>
    </source>
</evidence>
<feature type="transmembrane region" description="Helical" evidence="6">
    <location>
        <begin position="289"/>
        <end position="311"/>
    </location>
</feature>
<dbReference type="PANTHER" id="PTHR43243:SF4">
    <property type="entry name" value="CATIONIC AMINO ACID TRANSPORTER 4"/>
    <property type="match status" value="1"/>
</dbReference>
<sequence>MKPEVTNYEGPKRSWWRKLFAVKSLDRLQADAEESVLRRSLNFMDLTAIGIGAIIGTGIFVLTGIAAAKNAGPAVVLSFVVSGIAAGTAALSYSEMACMIPVAGSAYTYAYATMGELVGWIIGWDLILEYLVGAATVSVGWSGYFKSFFKSAFGLNMSERWTEAPFTFDTKTQSFSMSGNILNIPAIVISLAITALLCFGVRESARLNTVIVIVKIIVILLFIFACIKNVNPDNYTPFFPPNEGSFNQFGVSGMFAAATTVFFSYIGFDAISTAAQESKNPQRDLPIGICGSLIICTVLYIAVCFIMTGVVPYKELNVPAPISVVIARTGMSWLGVIVEFGALIGLTSVILVLLMGQPRIFYAMACDGLFPAVATKVHPRFKTPWVTTMISGIACAVLGGILPVDVLGEMTSVGTLFAFVLVNIGVIILRFKRPDVPRKFKVPLGPFVIPVIGAALSVLLICTATVSTIARLFIWMGIGLLIYIFYGRTHSKLNNPQLVSDIHDHVDKEET</sequence>
<gene>
    <name evidence="8" type="ORF">K493DRAFT_209096</name>
    <name evidence="7" type="ORF">K493DRAFT_246413</name>
</gene>
<dbReference type="PIRSF" id="PIRSF006060">
    <property type="entry name" value="AA_transporter"/>
    <property type="match status" value="1"/>
</dbReference>
<feature type="transmembrane region" description="Helical" evidence="6">
    <location>
        <begin position="250"/>
        <end position="268"/>
    </location>
</feature>
<dbReference type="InParanoid" id="A0A1Y1WST1"/>
<evidence type="ECO:0000256" key="2">
    <source>
        <dbReference type="ARBA" id="ARBA00022448"/>
    </source>
</evidence>
<dbReference type="OrthoDB" id="5982228at2759"/>
<keyword evidence="2" id="KW-0813">Transport</keyword>
<dbReference type="GO" id="GO:0015171">
    <property type="term" value="F:amino acid transmembrane transporter activity"/>
    <property type="evidence" value="ECO:0007669"/>
    <property type="project" value="TreeGrafter"/>
</dbReference>
<accession>A0A1Y1WST1</accession>
<dbReference type="GO" id="GO:0016020">
    <property type="term" value="C:membrane"/>
    <property type="evidence" value="ECO:0007669"/>
    <property type="project" value="UniProtKB-SubCell"/>
</dbReference>
<feature type="transmembrane region" description="Helical" evidence="6">
    <location>
        <begin position="443"/>
        <end position="462"/>
    </location>
</feature>